<dbReference type="SUPFAM" id="SSF56784">
    <property type="entry name" value="HAD-like"/>
    <property type="match status" value="1"/>
</dbReference>
<comment type="caution">
    <text evidence="1">The sequence shown here is derived from an EMBL/GenBank/DDBJ whole genome shotgun (WGS) entry which is preliminary data.</text>
</comment>
<evidence type="ECO:0008006" key="3">
    <source>
        <dbReference type="Google" id="ProtNLM"/>
    </source>
</evidence>
<dbReference type="SFLD" id="SFLDS00003">
    <property type="entry name" value="Haloacid_Dehalogenase"/>
    <property type="match status" value="1"/>
</dbReference>
<dbReference type="PANTHER" id="PTHR43611">
    <property type="entry name" value="ALPHA-D-GLUCOSE 1-PHOSPHATE PHOSPHATASE"/>
    <property type="match status" value="1"/>
</dbReference>
<proteinExistence type="predicted"/>
<dbReference type="InterPro" id="IPR036412">
    <property type="entry name" value="HAD-like_sf"/>
</dbReference>
<dbReference type="Pfam" id="PF00702">
    <property type="entry name" value="Hydrolase"/>
    <property type="match status" value="1"/>
</dbReference>
<dbReference type="InterPro" id="IPR023214">
    <property type="entry name" value="HAD_sf"/>
</dbReference>
<dbReference type="RefSeq" id="WP_190145695.1">
    <property type="nucleotide sequence ID" value="NZ_BLIO01000001.1"/>
</dbReference>
<evidence type="ECO:0000313" key="2">
    <source>
        <dbReference type="Proteomes" id="UP000430079"/>
    </source>
</evidence>
<protein>
    <recommendedName>
        <fullName evidence="3">Hydrolase</fullName>
    </recommendedName>
</protein>
<dbReference type="AlphaFoldDB" id="A0A640SS32"/>
<accession>A0A640SS32</accession>
<dbReference type="SFLD" id="SFLDG01129">
    <property type="entry name" value="C1.5:_HAD__Beta-PGM__Phosphata"/>
    <property type="match status" value="1"/>
</dbReference>
<sequence>MIRTLFVDAGGVLYNNLNEETDFLQHVADKYGMHRAQFTRSVQESAPLYESGAEHVHQVFQRLVADGHGLPSGGRVDVQWLDRAYLDSVRAYEDNFRALRELREGRPDLTLVLTNNEAEHWDRLKDEAFGHFAMFDALCSSWRIRRVKPARSFFAEALRGCRATAAATLVIDDRRTVLRAASALGMPTLHVSTPDVLADRLRSAVHDARPPSPCCPSQGASSCCRVL</sequence>
<evidence type="ECO:0000313" key="1">
    <source>
        <dbReference type="EMBL" id="GFE13820.1"/>
    </source>
</evidence>
<gene>
    <name evidence="1" type="ORF">Sgleb_18670</name>
</gene>
<dbReference type="Proteomes" id="UP000430079">
    <property type="component" value="Unassembled WGS sequence"/>
</dbReference>
<dbReference type="Gene3D" id="3.40.50.1000">
    <property type="entry name" value="HAD superfamily/HAD-like"/>
    <property type="match status" value="1"/>
</dbReference>
<keyword evidence="2" id="KW-1185">Reference proteome</keyword>
<name>A0A640SS32_9ACTN</name>
<dbReference type="PANTHER" id="PTHR43611:SF3">
    <property type="entry name" value="FLAVIN MONONUCLEOTIDE HYDROLASE 1, CHLOROPLATIC"/>
    <property type="match status" value="1"/>
</dbReference>
<organism evidence="1 2">
    <name type="scientific">Streptomyces glebosus</name>
    <dbReference type="NCBI Taxonomy" id="249580"/>
    <lineage>
        <taxon>Bacteria</taxon>
        <taxon>Bacillati</taxon>
        <taxon>Actinomycetota</taxon>
        <taxon>Actinomycetes</taxon>
        <taxon>Kitasatosporales</taxon>
        <taxon>Streptomycetaceae</taxon>
        <taxon>Streptomyces</taxon>
    </lineage>
</organism>
<dbReference type="EMBL" id="BLIO01000001">
    <property type="protein sequence ID" value="GFE13820.1"/>
    <property type="molecule type" value="Genomic_DNA"/>
</dbReference>
<reference evidence="1 2" key="1">
    <citation type="submission" date="2019-12" db="EMBL/GenBank/DDBJ databases">
        <title>Whole genome shotgun sequence of Streptomyces hygroscopicus subsp. glebosus NBRC 13786.</title>
        <authorList>
            <person name="Ichikawa N."/>
            <person name="Kimura A."/>
            <person name="Kitahashi Y."/>
            <person name="Komaki H."/>
            <person name="Tamura T."/>
        </authorList>
    </citation>
    <scope>NUCLEOTIDE SEQUENCE [LARGE SCALE GENOMIC DNA]</scope>
    <source>
        <strain evidence="1 2">NBRC 13786</strain>
    </source>
</reference>